<dbReference type="Gene3D" id="3.30.300.30">
    <property type="match status" value="1"/>
</dbReference>
<dbReference type="InterPro" id="IPR045851">
    <property type="entry name" value="AMP-bd_C_sf"/>
</dbReference>
<dbReference type="RefSeq" id="WP_211353753.1">
    <property type="nucleotide sequence ID" value="NZ_RJKL01000001.1"/>
</dbReference>
<dbReference type="AlphaFoldDB" id="A0A3N1GM64"/>
<gene>
    <name evidence="4" type="ORF">EDD30_4252</name>
</gene>
<dbReference type="PROSITE" id="PS00455">
    <property type="entry name" value="AMP_BINDING"/>
    <property type="match status" value="1"/>
</dbReference>
<dbReference type="PANTHER" id="PTHR45527">
    <property type="entry name" value="NONRIBOSOMAL PEPTIDE SYNTHETASE"/>
    <property type="match status" value="1"/>
</dbReference>
<dbReference type="GO" id="GO:0043041">
    <property type="term" value="P:amino acid activation for nonribosomal peptide biosynthetic process"/>
    <property type="evidence" value="ECO:0007669"/>
    <property type="project" value="TreeGrafter"/>
</dbReference>
<evidence type="ECO:0000259" key="2">
    <source>
        <dbReference type="Pfam" id="PF00501"/>
    </source>
</evidence>
<evidence type="ECO:0000259" key="3">
    <source>
        <dbReference type="Pfam" id="PF13193"/>
    </source>
</evidence>
<dbReference type="SUPFAM" id="SSF56801">
    <property type="entry name" value="Acetyl-CoA synthetase-like"/>
    <property type="match status" value="1"/>
</dbReference>
<feature type="domain" description="AMP-dependent synthetase/ligase" evidence="2">
    <location>
        <begin position="10"/>
        <end position="367"/>
    </location>
</feature>
<dbReference type="EMBL" id="RJKL01000001">
    <property type="protein sequence ID" value="ROP31353.1"/>
    <property type="molecule type" value="Genomic_DNA"/>
</dbReference>
<dbReference type="GO" id="GO:0005737">
    <property type="term" value="C:cytoplasm"/>
    <property type="evidence" value="ECO:0007669"/>
    <property type="project" value="TreeGrafter"/>
</dbReference>
<dbReference type="CDD" id="cd05930">
    <property type="entry name" value="A_NRPS"/>
    <property type="match status" value="1"/>
</dbReference>
<comment type="caution">
    <text evidence="4">The sequence shown here is derived from an EMBL/GenBank/DDBJ whole genome shotgun (WGS) entry which is preliminary data.</text>
</comment>
<dbReference type="Pfam" id="PF00501">
    <property type="entry name" value="AMP-binding"/>
    <property type="match status" value="1"/>
</dbReference>
<protein>
    <submittedName>
        <fullName evidence="4">L-prolyl-[peptidyl carrier protein] synthetase</fullName>
    </submittedName>
</protein>
<dbReference type="GO" id="GO:0031177">
    <property type="term" value="F:phosphopantetheine binding"/>
    <property type="evidence" value="ECO:0007669"/>
    <property type="project" value="TreeGrafter"/>
</dbReference>
<evidence type="ECO:0000256" key="1">
    <source>
        <dbReference type="SAM" id="MobiDB-lite"/>
    </source>
</evidence>
<dbReference type="InterPro" id="IPR042099">
    <property type="entry name" value="ANL_N_sf"/>
</dbReference>
<name>A0A3N1GM64_9ACTN</name>
<feature type="domain" description="AMP-binding enzyme C-terminal" evidence="3">
    <location>
        <begin position="424"/>
        <end position="497"/>
    </location>
</feature>
<evidence type="ECO:0000313" key="4">
    <source>
        <dbReference type="EMBL" id="ROP31353.1"/>
    </source>
</evidence>
<dbReference type="Pfam" id="PF13193">
    <property type="entry name" value="AMP-binding_C"/>
    <property type="match status" value="1"/>
</dbReference>
<accession>A0A3N1GM64</accession>
<dbReference type="Proteomes" id="UP000271683">
    <property type="component" value="Unassembled WGS sequence"/>
</dbReference>
<sequence length="519" mass="56605">MTAVIHGLLRAAAATHPDRTALVDGSRRYSYRELDVWSDYLAGALLRSGVRRGDRVGIHIDKSAEAVAAIYGVLKAGACYVPLDPGAPASRLELIAKDSAMTALLTDGRRLAAADAFHHRSPDLHTVIDLDDSAQRATRQDTAPVEIPENSDDLAYILYTSGSTGQPKGVTLTHGNGLAFINWAAEEFALTPDDRLSSHAPLHFDLSTFDLFAAAASAATLVLVPTRASVFIPELVEFVREQKITVWYSVPTALTMLVRRGNLERGCFPDLRVVLFAGEVMPTASLRALMNVVPRARFVNLYGPTETNVCTWHEVQQIPERDDEPIPIGRGISQVTTRIVADDGSPVGPGEVGELLVEGPTVMRGYWNDEARTARVLIPPTETGSFATYRTGDMVRADEAGVLQFIGRRDHQIKSRGHRIELGEIELALQAHPAVVECAVIAVPDEQVTNLLWAYVVVDRALNAAELIRHCREKLPKYMTPDRLEFLQELPKTSTGKNDRNALETMLTNGGPRDVGSAG</sequence>
<dbReference type="PANTHER" id="PTHR45527:SF1">
    <property type="entry name" value="FATTY ACID SYNTHASE"/>
    <property type="match status" value="1"/>
</dbReference>
<dbReference type="GO" id="GO:0044550">
    <property type="term" value="P:secondary metabolite biosynthetic process"/>
    <property type="evidence" value="ECO:0007669"/>
    <property type="project" value="TreeGrafter"/>
</dbReference>
<organism evidence="4 5">
    <name type="scientific">Couchioplanes caeruleus</name>
    <dbReference type="NCBI Taxonomy" id="56438"/>
    <lineage>
        <taxon>Bacteria</taxon>
        <taxon>Bacillati</taxon>
        <taxon>Actinomycetota</taxon>
        <taxon>Actinomycetes</taxon>
        <taxon>Micromonosporales</taxon>
        <taxon>Micromonosporaceae</taxon>
        <taxon>Couchioplanes</taxon>
    </lineage>
</organism>
<dbReference type="NCBIfam" id="TIGR01733">
    <property type="entry name" value="AA-adenyl-dom"/>
    <property type="match status" value="1"/>
</dbReference>
<dbReference type="InterPro" id="IPR010071">
    <property type="entry name" value="AA_adenyl_dom"/>
</dbReference>
<dbReference type="InterPro" id="IPR000873">
    <property type="entry name" value="AMP-dep_synth/lig_dom"/>
</dbReference>
<feature type="region of interest" description="Disordered" evidence="1">
    <location>
        <begin position="493"/>
        <end position="519"/>
    </location>
</feature>
<dbReference type="InterPro" id="IPR020845">
    <property type="entry name" value="AMP-binding_CS"/>
</dbReference>
<reference evidence="4 5" key="1">
    <citation type="submission" date="2018-11" db="EMBL/GenBank/DDBJ databases">
        <title>Sequencing the genomes of 1000 actinobacteria strains.</title>
        <authorList>
            <person name="Klenk H.-P."/>
        </authorList>
    </citation>
    <scope>NUCLEOTIDE SEQUENCE [LARGE SCALE GENOMIC DNA]</scope>
    <source>
        <strain evidence="4 5">DSM 43634</strain>
    </source>
</reference>
<evidence type="ECO:0000313" key="5">
    <source>
        <dbReference type="Proteomes" id="UP000271683"/>
    </source>
</evidence>
<dbReference type="Gene3D" id="3.40.50.12780">
    <property type="entry name" value="N-terminal domain of ligase-like"/>
    <property type="match status" value="1"/>
</dbReference>
<dbReference type="InterPro" id="IPR020459">
    <property type="entry name" value="AMP-binding"/>
</dbReference>
<dbReference type="InterPro" id="IPR025110">
    <property type="entry name" value="AMP-bd_C"/>
</dbReference>
<dbReference type="PRINTS" id="PR00154">
    <property type="entry name" value="AMPBINDING"/>
</dbReference>
<proteinExistence type="predicted"/>